<dbReference type="GO" id="GO:0030246">
    <property type="term" value="F:carbohydrate binding"/>
    <property type="evidence" value="ECO:0007669"/>
    <property type="project" value="InterPro"/>
</dbReference>
<dbReference type="InterPro" id="IPR027291">
    <property type="entry name" value="Glyco_hydro_38_N_sf"/>
</dbReference>
<keyword evidence="8" id="KW-0472">Membrane</keyword>
<keyword evidence="11" id="KW-1185">Reference proteome</keyword>
<evidence type="ECO:0000256" key="8">
    <source>
        <dbReference type="SAM" id="Phobius"/>
    </source>
</evidence>
<protein>
    <recommendedName>
        <fullName evidence="7">Alpha-mannosidase</fullName>
        <ecNumber evidence="7">3.2.1.-</ecNumber>
    </recommendedName>
</protein>
<dbReference type="SUPFAM" id="SSF88713">
    <property type="entry name" value="Glycoside hydrolase/deacetylase"/>
    <property type="match status" value="1"/>
</dbReference>
<dbReference type="GO" id="GO:0004559">
    <property type="term" value="F:alpha-mannosidase activity"/>
    <property type="evidence" value="ECO:0007669"/>
    <property type="project" value="InterPro"/>
</dbReference>
<dbReference type="GO" id="GO:0006013">
    <property type="term" value="P:mannose metabolic process"/>
    <property type="evidence" value="ECO:0007669"/>
    <property type="project" value="InterPro"/>
</dbReference>
<keyword evidence="2 7" id="KW-0479">Metal-binding</keyword>
<dbReference type="GeneID" id="68113774"/>
<dbReference type="Gene3D" id="2.60.40.1180">
    <property type="entry name" value="Golgi alpha-mannosidase II"/>
    <property type="match status" value="1"/>
</dbReference>
<keyword evidence="8" id="KW-1133">Transmembrane helix</keyword>
<dbReference type="SMART" id="SM00872">
    <property type="entry name" value="Alpha-mann_mid"/>
    <property type="match status" value="1"/>
</dbReference>
<dbReference type="OrthoDB" id="2016903at2759"/>
<dbReference type="Gene3D" id="3.20.110.10">
    <property type="entry name" value="Glycoside hydrolase 38, N terminal domain"/>
    <property type="match status" value="1"/>
</dbReference>
<dbReference type="SUPFAM" id="SSF88688">
    <property type="entry name" value="Families 57/38 glycoside transferase middle domain"/>
    <property type="match status" value="1"/>
</dbReference>
<reference evidence="10 11" key="1">
    <citation type="journal article" date="2019" name="Sci. Rep.">
        <title>Nanopore sequencing improves the draft genome of the human pathogenic amoeba Naegleria fowleri.</title>
        <authorList>
            <person name="Liechti N."/>
            <person name="Schurch N."/>
            <person name="Bruggmann R."/>
            <person name="Wittwer M."/>
        </authorList>
    </citation>
    <scope>NUCLEOTIDE SEQUENCE [LARGE SCALE GENOMIC DNA]</scope>
    <source>
        <strain evidence="10 11">ATCC 30894</strain>
    </source>
</reference>
<keyword evidence="6 7" id="KW-0326">Glycosidase</keyword>
<feature type="transmembrane region" description="Helical" evidence="8">
    <location>
        <begin position="1069"/>
        <end position="1091"/>
    </location>
</feature>
<gene>
    <name evidence="10" type="ORF">FDP41_006556</name>
</gene>
<dbReference type="Pfam" id="PF07748">
    <property type="entry name" value="Glyco_hydro_38C"/>
    <property type="match status" value="1"/>
</dbReference>
<dbReference type="InterPro" id="IPR028995">
    <property type="entry name" value="Glyco_hydro_57/38_cen_sf"/>
</dbReference>
<proteinExistence type="inferred from homology"/>
<evidence type="ECO:0000256" key="4">
    <source>
        <dbReference type="ARBA" id="ARBA00022833"/>
    </source>
</evidence>
<dbReference type="VEuPathDB" id="AmoebaDB:NfTy_089030"/>
<evidence type="ECO:0000256" key="2">
    <source>
        <dbReference type="ARBA" id="ARBA00022723"/>
    </source>
</evidence>
<dbReference type="InterPro" id="IPR011013">
    <property type="entry name" value="Gal_mutarotase_sf_dom"/>
</dbReference>
<dbReference type="Gene3D" id="2.60.40.1360">
    <property type="match status" value="1"/>
</dbReference>
<evidence type="ECO:0000313" key="10">
    <source>
        <dbReference type="EMBL" id="KAF0974524.1"/>
    </source>
</evidence>
<dbReference type="Proteomes" id="UP000444721">
    <property type="component" value="Unassembled WGS sequence"/>
</dbReference>
<feature type="transmembrane region" description="Helical" evidence="8">
    <location>
        <begin position="26"/>
        <end position="47"/>
    </location>
</feature>
<dbReference type="VEuPathDB" id="AmoebaDB:NF0022420"/>
<dbReference type="EC" id="3.2.1.-" evidence="7"/>
<dbReference type="InterPro" id="IPR011682">
    <property type="entry name" value="Glyco_hydro_38_C"/>
</dbReference>
<dbReference type="PANTHER" id="PTHR11607">
    <property type="entry name" value="ALPHA-MANNOSIDASE"/>
    <property type="match status" value="1"/>
</dbReference>
<dbReference type="AlphaFoldDB" id="A0A6A5BKE4"/>
<dbReference type="EMBL" id="VFQX01000052">
    <property type="protein sequence ID" value="KAF0974524.1"/>
    <property type="molecule type" value="Genomic_DNA"/>
</dbReference>
<name>A0A6A5BKE4_NAEFO</name>
<dbReference type="InterPro" id="IPR037094">
    <property type="entry name" value="Glyco_hydro_38_cen_sf"/>
</dbReference>
<dbReference type="Pfam" id="PF09261">
    <property type="entry name" value="Alpha-mann_mid"/>
    <property type="match status" value="1"/>
</dbReference>
<comment type="caution">
    <text evidence="10">The sequence shown here is derived from an EMBL/GenBank/DDBJ whole genome shotgun (WGS) entry which is preliminary data.</text>
</comment>
<dbReference type="Gene3D" id="1.20.1270.50">
    <property type="entry name" value="Glycoside hydrolase family 38, central domain"/>
    <property type="match status" value="1"/>
</dbReference>
<evidence type="ECO:0000256" key="5">
    <source>
        <dbReference type="ARBA" id="ARBA00023157"/>
    </source>
</evidence>
<dbReference type="SUPFAM" id="SSF74650">
    <property type="entry name" value="Galactose mutarotase-like"/>
    <property type="match status" value="1"/>
</dbReference>
<evidence type="ECO:0000256" key="6">
    <source>
        <dbReference type="ARBA" id="ARBA00023295"/>
    </source>
</evidence>
<dbReference type="CDD" id="cd00451">
    <property type="entry name" value="GH38N_AMII_euk"/>
    <property type="match status" value="1"/>
</dbReference>
<evidence type="ECO:0000313" key="11">
    <source>
        <dbReference type="Proteomes" id="UP000444721"/>
    </source>
</evidence>
<dbReference type="InterPro" id="IPR011330">
    <property type="entry name" value="Glyco_hydro/deAcase_b/a-brl"/>
</dbReference>
<sequence length="1128" mass="129179">MIKPSWRSLMIHKVGDHPNHYHNNRVLLHSLIVFLLVLISSFVVLGGTSNNNKAQSNHRRDGKSFNADLEPSYGSWSPLHDSSNDYPVINAYILAHSHCDPGWLETVNFYSKYNVSVILANVIKYLNQDPTKRFVWSESVFLEMWWRNNATQAQRDAFVNLVNKKQIEIVNGGWVMNDEALPTYESMIDQMTQGHQFIKENVGVTPVVVGWQIDPFGASRTFAYLLTQMGFKYHILDRIDERLKHKYTSMKESGTYVIEKRFEFNWCPSKSDPTACIFTHVLDHHYSAPEICFDNGECTGFDFEGDPKVNPPITPQNIDERASLLVSYIKNVTNKSYRTNNFLIPFGNDFRFQRADLMWDNMDKLISYINSNFNRFKINMKYSTLSEYFQSVTSSASIETFPLKTYNNEFGYSDYFPYDTCWGSDHDQFGNCNGYWSGYFTSEPQFKAVIREGERFLRNCEFIYTICQAEMYKVGYYLNKDISQTLKEAEEALQGLRNGLALALHHDAITGTEKRFVLRNYTDIIQNATEIVKNKASTLFDYISLKSSTHIQLNASMGEIYTLDTMNQIYSMALFNSLAWTVQEYVSVLVKSKNTMVFIIDEESGNLLDLESQVVEDVNSNLHLHFRVTLPPVGYSTVFIIQQPKLSNEKEPNSPQIYNNTIIMENNFVSVTFELVNGKLPYVLKSVTNKLTSVSTPLSQQIMQYTSFGDGAYIFRPLGEAVALPFEEAYVDCKFSQGNVVQVLSQRYTNNVTQTFLLYNENEYPDQGLYFDVITSVQTPDNQEQIIRFSMENVQTQLYTDSNGFEMIERPYQPVKFNDTSLYNRISGNYFPLVESSFVRGSNTQLTLFSKQAMGVSSLSNGSIEVMLNRNTLTDDDRGLGENLNVTQAIVIPLRVLIANPNDSNNLRPKIAKLFNHPALKIVSKSIFMPTNVASITRKDIEQAIGDFSSKYIVNQRFVNALPSNVHLLSLQTRRNSSDESSFTVLRFHHIYEKCESPSFSVPAILYPESIFSKYTLSQVAEKTLSLNDLIKNRMNFTRVELAPGKIRTFTLLLWKENQGDNWFSISSFLFGAAGMTVILMAVVVCISVAVSCRRKDYAAMDEINESTRLAQHFERDDYEENTINYSK</sequence>
<dbReference type="Gene3D" id="2.70.98.30">
    <property type="entry name" value="Golgi alpha-mannosidase II, domain 4"/>
    <property type="match status" value="1"/>
</dbReference>
<keyword evidence="5" id="KW-1015">Disulfide bond</keyword>
<dbReference type="InterPro" id="IPR015341">
    <property type="entry name" value="Glyco_hydro_38_cen"/>
</dbReference>
<evidence type="ECO:0000256" key="7">
    <source>
        <dbReference type="RuleBase" id="RU361199"/>
    </source>
</evidence>
<evidence type="ECO:0000259" key="9">
    <source>
        <dbReference type="SMART" id="SM00872"/>
    </source>
</evidence>
<evidence type="ECO:0000256" key="1">
    <source>
        <dbReference type="ARBA" id="ARBA00009792"/>
    </source>
</evidence>
<dbReference type="GO" id="GO:0005764">
    <property type="term" value="C:lysosome"/>
    <property type="evidence" value="ECO:0007669"/>
    <property type="project" value="TreeGrafter"/>
</dbReference>
<dbReference type="VEuPathDB" id="AmoebaDB:FDP41_006556"/>
<dbReference type="InterPro" id="IPR050843">
    <property type="entry name" value="Glycosyl_Hydrlase_38"/>
</dbReference>
<dbReference type="OMA" id="CPWGQHP"/>
<dbReference type="PANTHER" id="PTHR11607:SF3">
    <property type="entry name" value="LYSOSOMAL ALPHA-MANNOSIDASE"/>
    <property type="match status" value="1"/>
</dbReference>
<comment type="similarity">
    <text evidence="1 7">Belongs to the glycosyl hydrolase 38 family.</text>
</comment>
<dbReference type="Pfam" id="PF01074">
    <property type="entry name" value="Glyco_hydro_38N"/>
    <property type="match status" value="1"/>
</dbReference>
<dbReference type="InterPro" id="IPR000602">
    <property type="entry name" value="Glyco_hydro_38_N"/>
</dbReference>
<dbReference type="RefSeq" id="XP_044559237.1">
    <property type="nucleotide sequence ID" value="XM_044710204.1"/>
</dbReference>
<accession>A0A6A5BKE4</accession>
<dbReference type="InterPro" id="IPR013780">
    <property type="entry name" value="Glyco_hydro_b"/>
</dbReference>
<organism evidence="10 11">
    <name type="scientific">Naegleria fowleri</name>
    <name type="common">Brain eating amoeba</name>
    <dbReference type="NCBI Taxonomy" id="5763"/>
    <lineage>
        <taxon>Eukaryota</taxon>
        <taxon>Discoba</taxon>
        <taxon>Heterolobosea</taxon>
        <taxon>Tetramitia</taxon>
        <taxon>Eutetramitia</taxon>
        <taxon>Vahlkampfiidae</taxon>
        <taxon>Naegleria</taxon>
    </lineage>
</organism>
<comment type="cofactor">
    <cofactor evidence="7">
        <name>Zn(2+)</name>
        <dbReference type="ChEBI" id="CHEBI:29105"/>
    </cofactor>
    <text evidence="7">Binds 1 zinc ion per subunit.</text>
</comment>
<keyword evidence="3 7" id="KW-0378">Hydrolase</keyword>
<keyword evidence="4 7" id="KW-0862">Zinc</keyword>
<keyword evidence="8" id="KW-0812">Transmembrane</keyword>
<evidence type="ECO:0000256" key="3">
    <source>
        <dbReference type="ARBA" id="ARBA00022801"/>
    </source>
</evidence>
<dbReference type="GO" id="GO:0046872">
    <property type="term" value="F:metal ion binding"/>
    <property type="evidence" value="ECO:0007669"/>
    <property type="project" value="UniProtKB-KW"/>
</dbReference>
<feature type="domain" description="Glycoside hydrolase family 38 central" evidence="9">
    <location>
        <begin position="434"/>
        <end position="525"/>
    </location>
</feature>